<reference evidence="3" key="1">
    <citation type="journal article" date="2016" name="Genome Announc.">
        <title>Draft Genome Sequence of the Syntrophic Lactate-Degrading Bacterium Tepidanaerobacter syntrophicus JLT.</title>
        <authorList>
            <person name="Matsuura N."/>
            <person name="Ohashi A."/>
            <person name="Tourlousse D.M."/>
            <person name="Sekiguchi Y."/>
        </authorList>
    </citation>
    <scope>NUCLEOTIDE SEQUENCE [LARGE SCALE GENOMIC DNA]</scope>
    <source>
        <strain evidence="3">JL</strain>
    </source>
</reference>
<accession>A0A0U9HD65</accession>
<sequence length="417" mass="47033">MSEKQELNMYALSTDPIFIGTGGYTIGRVDNTIVRDTITKIPKIPGSSIAGTWRYYMALELQGWYKKNFENIKSILGGNEIATEDIRELVNRLADRELDAGRRENFSERMTKFKKYSKAISSAINTNCYENNNDNETKNDWQLYWGNLISSIKCAGQDDKANENYEDSLVGSIRELSDTGHCGHCIICKTFGFSKKNRSQQGMAYFSDLNILLFPVYTRLGVKWVTSPYILESAGIKAKFQQMNKSEDILSESSFSRLRNLLKDDTAVIVKNCENENDKYYINLGWLNLEAVNQDILLALPNLENKEETWKNISENLIIVPDDLISNIINANLEVRTSVSINPLTGTAKEGALFTSEAIPRGTVFYGNIRLLESQSEVAPTINEVVMALKDSKKYYECLGVGGMTTRGFGRAKLFFS</sequence>
<evidence type="ECO:0000256" key="1">
    <source>
        <dbReference type="ARBA" id="ARBA00023118"/>
    </source>
</evidence>
<dbReference type="OrthoDB" id="9789361at2"/>
<proteinExistence type="predicted"/>
<evidence type="ECO:0000313" key="4">
    <source>
        <dbReference type="Proteomes" id="UP000062160"/>
    </source>
</evidence>
<dbReference type="NCBIfam" id="TIGR02580">
    <property type="entry name" value="cas_RAMP_Cmr4"/>
    <property type="match status" value="1"/>
</dbReference>
<organism evidence="3">
    <name type="scientific">Tepidanaerobacter syntrophicus</name>
    <dbReference type="NCBI Taxonomy" id="224999"/>
    <lineage>
        <taxon>Bacteria</taxon>
        <taxon>Bacillati</taxon>
        <taxon>Bacillota</taxon>
        <taxon>Clostridia</taxon>
        <taxon>Thermosediminibacterales</taxon>
        <taxon>Tepidanaerobacteraceae</taxon>
        <taxon>Tepidanaerobacter</taxon>
    </lineage>
</organism>
<evidence type="ECO:0000259" key="2">
    <source>
        <dbReference type="Pfam" id="PF03787"/>
    </source>
</evidence>
<feature type="domain" description="CRISPR type III-associated protein" evidence="2">
    <location>
        <begin position="15"/>
        <end position="412"/>
    </location>
</feature>
<dbReference type="GO" id="GO:0051607">
    <property type="term" value="P:defense response to virus"/>
    <property type="evidence" value="ECO:0007669"/>
    <property type="project" value="UniProtKB-KW"/>
</dbReference>
<dbReference type="InterPro" id="IPR013410">
    <property type="entry name" value="CRISPR-assoc_RAMP_Cmr4"/>
</dbReference>
<dbReference type="STRING" id="224999.GCA_001485475_00758"/>
<dbReference type="AlphaFoldDB" id="A0A0U9HD65"/>
<protein>
    <submittedName>
        <fullName evidence="3">CRISPR-associated protein Cmr4</fullName>
    </submittedName>
</protein>
<name>A0A0U9HD65_9FIRM</name>
<dbReference type="PANTHER" id="PTHR36700">
    <property type="entry name" value="CRISPR SYSTEM CMR SUBUNIT CMR4"/>
    <property type="match status" value="1"/>
</dbReference>
<gene>
    <name evidence="3" type="ORF">TSYNT_6132</name>
</gene>
<keyword evidence="4" id="KW-1185">Reference proteome</keyword>
<dbReference type="RefSeq" id="WP_059031871.1">
    <property type="nucleotide sequence ID" value="NZ_DF977000.1"/>
</dbReference>
<dbReference type="PANTHER" id="PTHR36700:SF1">
    <property type="entry name" value="CRISPR SYSTEM CMR SUBUNIT CMR4"/>
    <property type="match status" value="1"/>
</dbReference>
<dbReference type="EMBL" id="DF977000">
    <property type="protein sequence ID" value="GAQ24752.1"/>
    <property type="molecule type" value="Genomic_DNA"/>
</dbReference>
<dbReference type="InterPro" id="IPR005537">
    <property type="entry name" value="RAMP_III_fam"/>
</dbReference>
<keyword evidence="1" id="KW-0051">Antiviral defense</keyword>
<dbReference type="Pfam" id="PF03787">
    <property type="entry name" value="RAMPs"/>
    <property type="match status" value="1"/>
</dbReference>
<dbReference type="Proteomes" id="UP000062160">
    <property type="component" value="Unassembled WGS sequence"/>
</dbReference>
<evidence type="ECO:0000313" key="3">
    <source>
        <dbReference type="EMBL" id="GAQ24752.1"/>
    </source>
</evidence>